<dbReference type="AlphaFoldDB" id="A0A6B0SPP8"/>
<gene>
    <name evidence="1" type="ORF">GRX66_13660</name>
</gene>
<evidence type="ECO:0000313" key="2">
    <source>
        <dbReference type="Proteomes" id="UP000471521"/>
    </source>
</evidence>
<reference evidence="1 2" key="1">
    <citation type="submission" date="2019-12" db="EMBL/GenBank/DDBJ databases">
        <title>Isolation and characterization of three novel carbon monoxide-oxidizing members of Halobacteria from salione crusts and soils.</title>
        <authorList>
            <person name="Myers M.R."/>
            <person name="King G.M."/>
        </authorList>
    </citation>
    <scope>NUCLEOTIDE SEQUENCE [LARGE SCALE GENOMIC DNA]</scope>
    <source>
        <strain evidence="1 2">PCN9</strain>
    </source>
</reference>
<accession>A0A6B0SPP8</accession>
<proteinExistence type="predicted"/>
<dbReference type="RefSeq" id="WP_159527056.1">
    <property type="nucleotide sequence ID" value="NZ_WUUU01000130.1"/>
</dbReference>
<name>A0A6B0SPP8_9EURY</name>
<organism evidence="1 2">
    <name type="scientific">Halobacterium bonnevillei</name>
    <dbReference type="NCBI Taxonomy" id="2692200"/>
    <lineage>
        <taxon>Archaea</taxon>
        <taxon>Methanobacteriati</taxon>
        <taxon>Methanobacteriota</taxon>
        <taxon>Stenosarchaea group</taxon>
        <taxon>Halobacteria</taxon>
        <taxon>Halobacteriales</taxon>
        <taxon>Halobacteriaceae</taxon>
        <taxon>Halobacterium</taxon>
    </lineage>
</organism>
<dbReference type="Proteomes" id="UP000471521">
    <property type="component" value="Unassembled WGS sequence"/>
</dbReference>
<comment type="caution">
    <text evidence="1">The sequence shown here is derived from an EMBL/GenBank/DDBJ whole genome shotgun (WGS) entry which is preliminary data.</text>
</comment>
<dbReference type="OrthoDB" id="264730at2157"/>
<sequence>MTGFLDAYAGTDDLNEQYGLLKDEIARLRGRRDDIEFFDEDAVEADVRRLNERVDGDLLVVLANDYGRPRAYRPEGVSSAAQNVLRAAILANKYDDTNDDLNDLRRAILDEHPAVHKVLVAEYTEDGVRYHLPEGSNDATNFVTVREMVGLVDYTTNSFQAAGLSVTY</sequence>
<protein>
    <submittedName>
        <fullName evidence="1">Uncharacterized protein</fullName>
    </submittedName>
</protein>
<dbReference type="EMBL" id="WUUU01000130">
    <property type="protein sequence ID" value="MXR21601.1"/>
    <property type="molecule type" value="Genomic_DNA"/>
</dbReference>
<evidence type="ECO:0000313" key="1">
    <source>
        <dbReference type="EMBL" id="MXR21601.1"/>
    </source>
</evidence>
<keyword evidence="2" id="KW-1185">Reference proteome</keyword>